<keyword evidence="2" id="KW-1185">Reference proteome</keyword>
<gene>
    <name evidence="1" type="ORF">ACOLOM_LOCUS10483</name>
</gene>
<evidence type="ECO:0000313" key="1">
    <source>
        <dbReference type="EMBL" id="CAG8706648.1"/>
    </source>
</evidence>
<reference evidence="1" key="1">
    <citation type="submission" date="2021-06" db="EMBL/GenBank/DDBJ databases">
        <authorList>
            <person name="Kallberg Y."/>
            <person name="Tangrot J."/>
            <person name="Rosling A."/>
        </authorList>
    </citation>
    <scope>NUCLEOTIDE SEQUENCE</scope>
    <source>
        <strain evidence="1">CL356</strain>
    </source>
</reference>
<proteinExistence type="predicted"/>
<organism evidence="1 2">
    <name type="scientific">Acaulospora colombiana</name>
    <dbReference type="NCBI Taxonomy" id="27376"/>
    <lineage>
        <taxon>Eukaryota</taxon>
        <taxon>Fungi</taxon>
        <taxon>Fungi incertae sedis</taxon>
        <taxon>Mucoromycota</taxon>
        <taxon>Glomeromycotina</taxon>
        <taxon>Glomeromycetes</taxon>
        <taxon>Diversisporales</taxon>
        <taxon>Acaulosporaceae</taxon>
        <taxon>Acaulospora</taxon>
    </lineage>
</organism>
<dbReference type="Proteomes" id="UP000789525">
    <property type="component" value="Unassembled WGS sequence"/>
</dbReference>
<protein>
    <submittedName>
        <fullName evidence="1">409_t:CDS:1</fullName>
    </submittedName>
</protein>
<comment type="caution">
    <text evidence="1">The sequence shown here is derived from an EMBL/GenBank/DDBJ whole genome shotgun (WGS) entry which is preliminary data.</text>
</comment>
<name>A0ACA9PJ44_9GLOM</name>
<evidence type="ECO:0000313" key="2">
    <source>
        <dbReference type="Proteomes" id="UP000789525"/>
    </source>
</evidence>
<sequence>GKDDGDRLFDGVDQLGWQVGRVLVERLDELVVEYRSGDGDTHHTTEQLEEREEGRSLWDECGFVRVFRLDSHNRELERDTKTGTENDLVPDQPCRTGILVNGEEQTGTDGTDDRTDDEHAPIVAGKVDECARGEGGDDGGQHEGDNVDSGLGGGTAFGLVEKGEVVGSREEGDHHEEHGSPSSDLSASFEQEEGEHGTVTLEKFPSDENDEQHAKHAKERNDDFIVPRTGDATPLEGQEQAGDHTDRDDGPDPVHGEPLLEGRHVFVQFGFGGRVGGDEKDDGGDGNGTEWKVDVKAPTPAKEERALFEFGDLGEDGEDGDEYSRSTDALERATENEHVHRGCDAANERSDFKEDDADEIDPFRGGDGEDLTECEHQPGLG</sequence>
<accession>A0ACA9PJ44</accession>
<dbReference type="EMBL" id="CAJVPT010034006">
    <property type="protein sequence ID" value="CAG8706648.1"/>
    <property type="molecule type" value="Genomic_DNA"/>
</dbReference>
<feature type="non-terminal residue" evidence="1">
    <location>
        <position position="1"/>
    </location>
</feature>